<organism evidence="2 3">
    <name type="scientific">Actinomadura latina</name>
    <dbReference type="NCBI Taxonomy" id="163603"/>
    <lineage>
        <taxon>Bacteria</taxon>
        <taxon>Bacillati</taxon>
        <taxon>Actinomycetota</taxon>
        <taxon>Actinomycetes</taxon>
        <taxon>Streptosporangiales</taxon>
        <taxon>Thermomonosporaceae</taxon>
        <taxon>Actinomadura</taxon>
    </lineage>
</organism>
<evidence type="ECO:0000313" key="3">
    <source>
        <dbReference type="Proteomes" id="UP000579250"/>
    </source>
</evidence>
<dbReference type="GO" id="GO:0003677">
    <property type="term" value="F:DNA binding"/>
    <property type="evidence" value="ECO:0007669"/>
    <property type="project" value="InterPro"/>
</dbReference>
<gene>
    <name evidence="2" type="ORF">HGB48_19505</name>
</gene>
<name>A0A846Z1X9_9ACTN</name>
<sequence>MEFAGALRQAVQASGLTLERIRHRLGRRGLTVSVATLSYWQRGRSRPRSRTVVVALEEILQVPQGTLTELLEDPAPAAGPPRRPPAGRAGPAAGPAGAADRGRSVRDLWPDPERYACLVGQLDRSGDHRLERLSIHDVYRLDGVRRSWTLSVRTVLRAAGDDIDRIVCVHQMPGAGNGGEGRGLAGARYCRPGRIRTESGLMAFELVFDRVLSAGDTAVVEYELGPAGEPPSDSYDRRFSHPVHDYVAIIQFDGGRLPARCYGFTAESSQAPRRRLGELWVGTSGSANIAVGAVRRGIVGIEWEWH</sequence>
<evidence type="ECO:0000313" key="2">
    <source>
        <dbReference type="EMBL" id="NKZ05917.1"/>
    </source>
</evidence>
<dbReference type="AlphaFoldDB" id="A0A846Z1X9"/>
<accession>A0A846Z1X9</accession>
<proteinExistence type="predicted"/>
<comment type="caution">
    <text evidence="2">The sequence shown here is derived from an EMBL/GenBank/DDBJ whole genome shotgun (WGS) entry which is preliminary data.</text>
</comment>
<dbReference type="InterPro" id="IPR010982">
    <property type="entry name" value="Lambda_DNA-bd_dom_sf"/>
</dbReference>
<feature type="region of interest" description="Disordered" evidence="1">
    <location>
        <begin position="71"/>
        <end position="105"/>
    </location>
</feature>
<dbReference type="Gene3D" id="1.10.260.40">
    <property type="entry name" value="lambda repressor-like DNA-binding domains"/>
    <property type="match status" value="1"/>
</dbReference>
<dbReference type="InterPro" id="IPR001387">
    <property type="entry name" value="Cro/C1-type_HTH"/>
</dbReference>
<reference evidence="2 3" key="1">
    <citation type="submission" date="2020-04" db="EMBL/GenBank/DDBJ databases">
        <title>MicrobeNet Type strains.</title>
        <authorList>
            <person name="Nicholson A.C."/>
        </authorList>
    </citation>
    <scope>NUCLEOTIDE SEQUENCE [LARGE SCALE GENOMIC DNA]</scope>
    <source>
        <strain evidence="2 3">ATCC BAA-277</strain>
    </source>
</reference>
<dbReference type="Proteomes" id="UP000579250">
    <property type="component" value="Unassembled WGS sequence"/>
</dbReference>
<dbReference type="EMBL" id="JAAXPI010000027">
    <property type="protein sequence ID" value="NKZ05917.1"/>
    <property type="molecule type" value="Genomic_DNA"/>
</dbReference>
<feature type="compositionally biased region" description="Low complexity" evidence="1">
    <location>
        <begin position="86"/>
        <end position="99"/>
    </location>
</feature>
<dbReference type="RefSeq" id="WP_157438072.1">
    <property type="nucleotide sequence ID" value="NZ_JAAXPI010000027.1"/>
</dbReference>
<dbReference type="CDD" id="cd00093">
    <property type="entry name" value="HTH_XRE"/>
    <property type="match status" value="1"/>
</dbReference>
<evidence type="ECO:0000256" key="1">
    <source>
        <dbReference type="SAM" id="MobiDB-lite"/>
    </source>
</evidence>
<protein>
    <submittedName>
        <fullName evidence="2">Helix-turn-helix domain-containing protein</fullName>
    </submittedName>
</protein>
<keyword evidence="3" id="KW-1185">Reference proteome</keyword>